<gene>
    <name evidence="3" type="ORF">TCIL3000_0_29560</name>
</gene>
<proteinExistence type="predicted"/>
<keyword evidence="4" id="KW-1185">Reference proteome</keyword>
<organism evidence="3 4">
    <name type="scientific">Trypanosoma congolense (strain IL3000)</name>
    <dbReference type="NCBI Taxonomy" id="1068625"/>
    <lineage>
        <taxon>Eukaryota</taxon>
        <taxon>Discoba</taxon>
        <taxon>Euglenozoa</taxon>
        <taxon>Kinetoplastea</taxon>
        <taxon>Metakinetoplastina</taxon>
        <taxon>Trypanosomatida</taxon>
        <taxon>Trypanosomatidae</taxon>
        <taxon>Trypanosoma</taxon>
        <taxon>Nannomonas</taxon>
    </lineage>
</organism>
<reference evidence="4" key="1">
    <citation type="submission" date="2011-07" db="EMBL/GenBank/DDBJ databases">
        <title>Divergent evolution of antigenic variation in African trypanosomes.</title>
        <authorList>
            <person name="Jackson A.P."/>
            <person name="Berry A."/>
            <person name="Allison H.C."/>
            <person name="Burton P."/>
            <person name="Anderson J."/>
            <person name="Aslett M."/>
            <person name="Brown R."/>
            <person name="Corton N."/>
            <person name="Harris D."/>
            <person name="Hauser H."/>
            <person name="Gamble J."/>
            <person name="Gilderthorp R."/>
            <person name="McQuillan J."/>
            <person name="Quail M.A."/>
            <person name="Sanders M."/>
            <person name="Van Tonder A."/>
            <person name="Ginger M.L."/>
            <person name="Donelson J.E."/>
            <person name="Field M.C."/>
            <person name="Barry J.D."/>
            <person name="Berriman M."/>
            <person name="Hertz-Fowler C."/>
        </authorList>
    </citation>
    <scope>NUCLEOTIDE SEQUENCE [LARGE SCALE GENOMIC DNA]</scope>
    <source>
        <strain evidence="4">IL3000</strain>
    </source>
</reference>
<comment type="caution">
    <text evidence="3">The sequence shown here is derived from an EMBL/GenBank/DDBJ whole genome shotgun (WGS) entry which is preliminary data.</text>
</comment>
<dbReference type="AlphaFoldDB" id="F9W4E5"/>
<evidence type="ECO:0000313" key="4">
    <source>
        <dbReference type="Proteomes" id="UP000000702"/>
    </source>
</evidence>
<dbReference type="Proteomes" id="UP000000702">
    <property type="component" value="Unassembled WGS sequence"/>
</dbReference>
<sequence>MHCDTELTHTVSKGVFNISEAAKGSYCSSHDERGYHTANLLKRDALPTDNSADSGFLDRPCSHPSAVTSYNRENRSPQKGDLAVKNRLRTGAATAPLLRRYRLCEPLQKEGTPKNHGSGALGTGQGTWASPHDALPNVSTIFSPIQIPRLIEGRNLEKSCNSAHRPTRTRKGMNPRLAKQTVVPSGHVLNTHEPRGCDLNVEGNCGSGIAPSCPTCSDANCIHGREGILDYVKMQYELRACRGALHEKDVELERLQQRLASAEAEMLSTVSRFERKIMEMEEHHKQPC</sequence>
<protein>
    <submittedName>
        <fullName evidence="3">WGS project CAEQ00000000 data, annotated contig 1174</fullName>
    </submittedName>
</protein>
<accession>F9W4E5</accession>
<name>F9W4E5_TRYCI</name>
<dbReference type="EMBL" id="CAEQ01000546">
    <property type="protein sequence ID" value="CCD12036.1"/>
    <property type="molecule type" value="Genomic_DNA"/>
</dbReference>
<feature type="coiled-coil region" evidence="1">
    <location>
        <begin position="245"/>
        <end position="272"/>
    </location>
</feature>
<feature type="region of interest" description="Disordered" evidence="2">
    <location>
        <begin position="51"/>
        <end position="80"/>
    </location>
</feature>
<evidence type="ECO:0000256" key="2">
    <source>
        <dbReference type="SAM" id="MobiDB-lite"/>
    </source>
</evidence>
<reference evidence="3 4" key="2">
    <citation type="journal article" date="2012" name="Proc. Natl. Acad. Sci. U.S.A.">
        <title>Antigenic diversity is generated by distinct evolutionary mechanisms in African trypanosome species.</title>
        <authorList>
            <person name="Jackson A.P."/>
            <person name="Berry A."/>
            <person name="Aslett M."/>
            <person name="Allison H.C."/>
            <person name="Burton P."/>
            <person name="Vavrova-Anderson J."/>
            <person name="Brown R."/>
            <person name="Browne H."/>
            <person name="Corton N."/>
            <person name="Hauser H."/>
            <person name="Gamble J."/>
            <person name="Gilderthorp R."/>
            <person name="Marcello L."/>
            <person name="McQuillan J."/>
            <person name="Otto T.D."/>
            <person name="Quail M.A."/>
            <person name="Sanders M.J."/>
            <person name="van Tonder A."/>
            <person name="Ginger M.L."/>
            <person name="Field M.C."/>
            <person name="Barry J.D."/>
            <person name="Hertz-Fowler C."/>
            <person name="Berriman M."/>
        </authorList>
    </citation>
    <scope>NUCLEOTIDE SEQUENCE [LARGE SCALE GENOMIC DNA]</scope>
    <source>
        <strain evidence="3 4">IL3000</strain>
    </source>
</reference>
<dbReference type="VEuPathDB" id="TriTrypDB:TcIL3000_0_29560"/>
<evidence type="ECO:0000313" key="3">
    <source>
        <dbReference type="EMBL" id="CCD12036.1"/>
    </source>
</evidence>
<keyword evidence="1" id="KW-0175">Coiled coil</keyword>
<evidence type="ECO:0000256" key="1">
    <source>
        <dbReference type="SAM" id="Coils"/>
    </source>
</evidence>